<feature type="region of interest" description="Disordered" evidence="1">
    <location>
        <begin position="147"/>
        <end position="175"/>
    </location>
</feature>
<evidence type="ECO:0000313" key="3">
    <source>
        <dbReference type="Proteomes" id="UP000735302"/>
    </source>
</evidence>
<protein>
    <submittedName>
        <fullName evidence="2">Uncharacterized protein</fullName>
    </submittedName>
</protein>
<feature type="non-terminal residue" evidence="2">
    <location>
        <position position="509"/>
    </location>
</feature>
<keyword evidence="3" id="KW-1185">Reference proteome</keyword>
<name>A0AAV4BGC8_9GAST</name>
<dbReference type="EMBL" id="BLXT01004795">
    <property type="protein sequence ID" value="GFO17399.1"/>
    <property type="molecule type" value="Genomic_DNA"/>
</dbReference>
<evidence type="ECO:0000256" key="1">
    <source>
        <dbReference type="SAM" id="MobiDB-lite"/>
    </source>
</evidence>
<comment type="caution">
    <text evidence="2">The sequence shown here is derived from an EMBL/GenBank/DDBJ whole genome shotgun (WGS) entry which is preliminary data.</text>
</comment>
<gene>
    <name evidence="2" type="ORF">PoB_004390400</name>
</gene>
<dbReference type="Proteomes" id="UP000735302">
    <property type="component" value="Unassembled WGS sequence"/>
</dbReference>
<evidence type="ECO:0000313" key="2">
    <source>
        <dbReference type="EMBL" id="GFO17399.1"/>
    </source>
</evidence>
<reference evidence="2 3" key="1">
    <citation type="journal article" date="2021" name="Elife">
        <title>Chloroplast acquisition without the gene transfer in kleptoplastic sea slugs, Plakobranchus ocellatus.</title>
        <authorList>
            <person name="Maeda T."/>
            <person name="Takahashi S."/>
            <person name="Yoshida T."/>
            <person name="Shimamura S."/>
            <person name="Takaki Y."/>
            <person name="Nagai Y."/>
            <person name="Toyoda A."/>
            <person name="Suzuki Y."/>
            <person name="Arimoto A."/>
            <person name="Ishii H."/>
            <person name="Satoh N."/>
            <person name="Nishiyama T."/>
            <person name="Hasebe M."/>
            <person name="Maruyama T."/>
            <person name="Minagawa J."/>
            <person name="Obokata J."/>
            <person name="Shigenobu S."/>
        </authorList>
    </citation>
    <scope>NUCLEOTIDE SEQUENCE [LARGE SCALE GENOMIC DNA]</scope>
</reference>
<accession>A0AAV4BGC8</accession>
<feature type="compositionally biased region" description="Polar residues" evidence="1">
    <location>
        <begin position="162"/>
        <end position="171"/>
    </location>
</feature>
<dbReference type="AlphaFoldDB" id="A0AAV4BGC8"/>
<proteinExistence type="predicted"/>
<organism evidence="2 3">
    <name type="scientific">Plakobranchus ocellatus</name>
    <dbReference type="NCBI Taxonomy" id="259542"/>
    <lineage>
        <taxon>Eukaryota</taxon>
        <taxon>Metazoa</taxon>
        <taxon>Spiralia</taxon>
        <taxon>Lophotrochozoa</taxon>
        <taxon>Mollusca</taxon>
        <taxon>Gastropoda</taxon>
        <taxon>Heterobranchia</taxon>
        <taxon>Euthyneura</taxon>
        <taxon>Panpulmonata</taxon>
        <taxon>Sacoglossa</taxon>
        <taxon>Placobranchoidea</taxon>
        <taxon>Plakobranchidae</taxon>
        <taxon>Plakobranchus</taxon>
    </lineage>
</organism>
<sequence>MSWRVRSIFLIVLVVSTLMTALMIQDFRQAVARHQKSERETKCQSDPVLGRRGDVQDVQRSDVLIYSIFDSNYDRKVAQNEIENNFNSVNNQKTGGDASSNSARVIAFSNKGNTNGAFESNKQETNEFEFNGNFEKRENSETLDGIKENIGDEGTLNVGHASDQNQRNSIGVANGGEASVGSEKYLGHDSAAAGPFNVAVADMRSANAAAAAPADAPAAVAPNAAVAAPADAPAAGAPNAAAAALSNEPALVAPNAAAAAPADMPAPAVPAAADVPAAGAPNAAVAAPADAPAAVALNAAVAAPADVPAPAVPAAADVSAVVAPDAAAAPVVSKVTTAKIFTAKNAATKTSEEDVCQLLEKRTEHLSPLTTINRRIMVADPPLTREQISEVYHKACGLTPARAPDGQATWKEGGVLYIPKNVTGEKRFGKVTVYNADFEPYVPYNHTLFFEGRPHPPVADRDRKIILARMAGWDDVTTPSPLRACPDLPCLISTDWKKYARTAAAISFN</sequence>